<dbReference type="PANTHER" id="PTHR43747">
    <property type="entry name" value="FAD-BINDING PROTEIN"/>
    <property type="match status" value="1"/>
</dbReference>
<evidence type="ECO:0000256" key="4">
    <source>
        <dbReference type="ARBA" id="ARBA00038396"/>
    </source>
</evidence>
<evidence type="ECO:0000259" key="5">
    <source>
        <dbReference type="Pfam" id="PF01134"/>
    </source>
</evidence>
<dbReference type="SUPFAM" id="SSF51905">
    <property type="entry name" value="FAD/NAD(P)-binding domain"/>
    <property type="match status" value="1"/>
</dbReference>
<dbReference type="GeneID" id="93279972"/>
<organism evidence="6 7">
    <name type="scientific">Enterocloster lavalensis</name>
    <dbReference type="NCBI Taxonomy" id="460384"/>
    <lineage>
        <taxon>Bacteria</taxon>
        <taxon>Bacillati</taxon>
        <taxon>Bacillota</taxon>
        <taxon>Clostridia</taxon>
        <taxon>Lachnospirales</taxon>
        <taxon>Lachnospiraceae</taxon>
        <taxon>Enterocloster</taxon>
    </lineage>
</organism>
<dbReference type="RefSeq" id="WP_092368608.1">
    <property type="nucleotide sequence ID" value="NZ_DAINWJ010000180.1"/>
</dbReference>
<keyword evidence="7" id="KW-1185">Reference proteome</keyword>
<dbReference type="Proteomes" id="UP000198508">
    <property type="component" value="Unassembled WGS sequence"/>
</dbReference>
<evidence type="ECO:0000256" key="1">
    <source>
        <dbReference type="ARBA" id="ARBA00001974"/>
    </source>
</evidence>
<protein>
    <submittedName>
        <fullName evidence="6">Glucose inhibited division protein A</fullName>
    </submittedName>
</protein>
<evidence type="ECO:0000313" key="7">
    <source>
        <dbReference type="Proteomes" id="UP000198508"/>
    </source>
</evidence>
<comment type="cofactor">
    <cofactor evidence="1">
        <name>FAD</name>
        <dbReference type="ChEBI" id="CHEBI:57692"/>
    </cofactor>
</comment>
<comment type="similarity">
    <text evidence="4">Belongs to the flavin-dependent halogenase family. Bacterial tryptophan halogenase subfamily.</text>
</comment>
<dbReference type="EMBL" id="FOIM01000028">
    <property type="protein sequence ID" value="SEU07055.1"/>
    <property type="molecule type" value="Genomic_DNA"/>
</dbReference>
<accession>A0A1I0JAX2</accession>
<dbReference type="AlphaFoldDB" id="A0A1I0JAX2"/>
<reference evidence="7" key="1">
    <citation type="submission" date="2016-10" db="EMBL/GenBank/DDBJ databases">
        <authorList>
            <person name="Varghese N."/>
            <person name="Submissions S."/>
        </authorList>
    </citation>
    <scope>NUCLEOTIDE SEQUENCE [LARGE SCALE GENOMIC DNA]</scope>
    <source>
        <strain evidence="7">NLAE-zl-G277</strain>
    </source>
</reference>
<dbReference type="PANTHER" id="PTHR43747:SF1">
    <property type="entry name" value="SLR1998 PROTEIN"/>
    <property type="match status" value="1"/>
</dbReference>
<proteinExistence type="inferred from homology"/>
<dbReference type="InterPro" id="IPR040131">
    <property type="entry name" value="MnmG_N"/>
</dbReference>
<dbReference type="Pfam" id="PF12831">
    <property type="entry name" value="FAD_oxidored"/>
    <property type="match status" value="1"/>
</dbReference>
<keyword evidence="3" id="KW-0274">FAD</keyword>
<dbReference type="Gene3D" id="3.50.50.60">
    <property type="entry name" value="FAD/NAD(P)-binding domain"/>
    <property type="match status" value="2"/>
</dbReference>
<evidence type="ECO:0000313" key="6">
    <source>
        <dbReference type="EMBL" id="SEU07055.1"/>
    </source>
</evidence>
<keyword evidence="2" id="KW-0285">Flavoprotein</keyword>
<dbReference type="STRING" id="460384.SAMN05216313_12811"/>
<feature type="domain" description="MnmG N-terminal" evidence="5">
    <location>
        <begin position="276"/>
        <end position="353"/>
    </location>
</feature>
<sequence>MTDIIIVGAGWAGCAAAVAAAKQGARVKLLERTDMILGTGLAGGILRNNGRLTAALELEAMGGADLFAALEPTLRHRNISFPGHDHADLYDIALAPGAVLDCLKRWGVTLRTQTRITGISMSADKTSIESVTDSHGNTYAADAFLDATGTAGPTANCARYGNGCSMCILRCPSFGGRVSLAALAGVRELEARRPDGTHGAMSGSCKLMKESLAPDLVRRLNETGVAVIPLPPGLREDHLSLKACQQYALPEFAENLVLLDSGHAKMMAPFFPLDKLRRIPGLENARYEDPYAGGKGNSVRFLAMCPRGGDLKVNGPDNLYCAGEKAGPLVGHTEAMVTGTLAGYNCAAAISGKPPLILPRSLASGEAIAWTGEEMRTPDGLSRKYTFSGGCLFERMKSLGLYRTSPGEIRREVRALGLENVFSEPAG</sequence>
<evidence type="ECO:0000256" key="2">
    <source>
        <dbReference type="ARBA" id="ARBA00022630"/>
    </source>
</evidence>
<dbReference type="InterPro" id="IPR036188">
    <property type="entry name" value="FAD/NAD-bd_sf"/>
</dbReference>
<evidence type="ECO:0000256" key="3">
    <source>
        <dbReference type="ARBA" id="ARBA00022827"/>
    </source>
</evidence>
<name>A0A1I0JAX2_9FIRM</name>
<dbReference type="InterPro" id="IPR050816">
    <property type="entry name" value="Flavin-dep_Halogenase_NPB"/>
</dbReference>
<dbReference type="Pfam" id="PF01134">
    <property type="entry name" value="GIDA"/>
    <property type="match status" value="1"/>
</dbReference>
<gene>
    <name evidence="6" type="ORF">SAMN05216313_12811</name>
</gene>